<sequence length="217" mass="23318">MTPNRVSLVAVALVGVALTGCSGRAASSADPVLSPVRPTPPVVAVHVPESIPPSVDSVPAAPAATGSVLPPDPVVVGLQEVQQGVNECLRLPTRCDVSRWATGGSQAYRALAAVVRYYVSNSLVARIVPSVTYVVPERVVHASPTRVEITLCEVDGSWQMDSRGTRRTDDDIVWNDLLVSRRARHSLVLRDGVWRRSEIVELEFWPGENRCPPSTAV</sequence>
<dbReference type="AlphaFoldDB" id="A0A6J6TQD0"/>
<evidence type="ECO:0000313" key="3">
    <source>
        <dbReference type="EMBL" id="CAB5054742.1"/>
    </source>
</evidence>
<dbReference type="EMBL" id="CAEZYY010000009">
    <property type="protein sequence ID" value="CAB4749366.1"/>
    <property type="molecule type" value="Genomic_DNA"/>
</dbReference>
<protein>
    <submittedName>
        <fullName evidence="2">Unannotated protein</fullName>
    </submittedName>
</protein>
<gene>
    <name evidence="1" type="ORF">UFOPK2602_01622</name>
    <name evidence="2" type="ORF">UFOPK2806_00916</name>
    <name evidence="3" type="ORF">UFOPK4306_00343</name>
</gene>
<dbReference type="PROSITE" id="PS51257">
    <property type="entry name" value="PROKAR_LIPOPROTEIN"/>
    <property type="match status" value="1"/>
</dbReference>
<dbReference type="EMBL" id="CAFBQP010000009">
    <property type="protein sequence ID" value="CAB5054742.1"/>
    <property type="molecule type" value="Genomic_DNA"/>
</dbReference>
<dbReference type="EMBL" id="CAEZXX010000123">
    <property type="protein sequence ID" value="CAB4719311.1"/>
    <property type="molecule type" value="Genomic_DNA"/>
</dbReference>
<accession>A0A6J6TQD0</accession>
<evidence type="ECO:0000313" key="1">
    <source>
        <dbReference type="EMBL" id="CAB4719311.1"/>
    </source>
</evidence>
<evidence type="ECO:0000313" key="2">
    <source>
        <dbReference type="EMBL" id="CAB4749366.1"/>
    </source>
</evidence>
<proteinExistence type="predicted"/>
<reference evidence="2" key="1">
    <citation type="submission" date="2020-05" db="EMBL/GenBank/DDBJ databases">
        <authorList>
            <person name="Chiriac C."/>
            <person name="Salcher M."/>
            <person name="Ghai R."/>
            <person name="Kavagutti S V."/>
        </authorList>
    </citation>
    <scope>NUCLEOTIDE SEQUENCE</scope>
</reference>
<organism evidence="2">
    <name type="scientific">freshwater metagenome</name>
    <dbReference type="NCBI Taxonomy" id="449393"/>
    <lineage>
        <taxon>unclassified sequences</taxon>
        <taxon>metagenomes</taxon>
        <taxon>ecological metagenomes</taxon>
    </lineage>
</organism>
<name>A0A6J6TQD0_9ZZZZ</name>